<evidence type="ECO:0000313" key="9">
    <source>
        <dbReference type="EMBL" id="GAA2207267.1"/>
    </source>
</evidence>
<evidence type="ECO:0000256" key="4">
    <source>
        <dbReference type="ARBA" id="ARBA00022692"/>
    </source>
</evidence>
<protein>
    <submittedName>
        <fullName evidence="9">Carbohydrate ABC transporter permease</fullName>
    </submittedName>
</protein>
<keyword evidence="4 7" id="KW-0812">Transmembrane</keyword>
<keyword evidence="3" id="KW-1003">Cell membrane</keyword>
<keyword evidence="10" id="KW-1185">Reference proteome</keyword>
<dbReference type="PROSITE" id="PS50928">
    <property type="entry name" value="ABC_TM1"/>
    <property type="match status" value="1"/>
</dbReference>
<evidence type="ECO:0000256" key="5">
    <source>
        <dbReference type="ARBA" id="ARBA00022989"/>
    </source>
</evidence>
<evidence type="ECO:0000313" key="10">
    <source>
        <dbReference type="Proteomes" id="UP001499843"/>
    </source>
</evidence>
<dbReference type="PANTHER" id="PTHR43744:SF8">
    <property type="entry name" value="SN-GLYCEROL-3-PHOSPHATE TRANSPORT SYSTEM PERMEASE PROTEIN UGPE"/>
    <property type="match status" value="1"/>
</dbReference>
<dbReference type="RefSeq" id="WP_344474276.1">
    <property type="nucleotide sequence ID" value="NZ_BAAAQX010000006.1"/>
</dbReference>
<proteinExistence type="inferred from homology"/>
<dbReference type="EMBL" id="BAAAQX010000006">
    <property type="protein sequence ID" value="GAA2207267.1"/>
    <property type="molecule type" value="Genomic_DNA"/>
</dbReference>
<name>A0ABP5P9Y0_9ACTN</name>
<keyword evidence="2 7" id="KW-0813">Transport</keyword>
<evidence type="ECO:0000256" key="6">
    <source>
        <dbReference type="ARBA" id="ARBA00023136"/>
    </source>
</evidence>
<dbReference type="Gene3D" id="1.10.3720.10">
    <property type="entry name" value="MetI-like"/>
    <property type="match status" value="1"/>
</dbReference>
<evidence type="ECO:0000256" key="3">
    <source>
        <dbReference type="ARBA" id="ARBA00022475"/>
    </source>
</evidence>
<comment type="subcellular location">
    <subcellularLocation>
        <location evidence="1 7">Cell membrane</location>
        <topology evidence="1 7">Multi-pass membrane protein</topology>
    </subcellularLocation>
</comment>
<keyword evidence="5 7" id="KW-1133">Transmembrane helix</keyword>
<feature type="transmembrane region" description="Helical" evidence="7">
    <location>
        <begin position="104"/>
        <end position="131"/>
    </location>
</feature>
<accession>A0ABP5P9Y0</accession>
<organism evidence="9 10">
    <name type="scientific">Nonomuraea monospora</name>
    <dbReference type="NCBI Taxonomy" id="568818"/>
    <lineage>
        <taxon>Bacteria</taxon>
        <taxon>Bacillati</taxon>
        <taxon>Actinomycetota</taxon>
        <taxon>Actinomycetes</taxon>
        <taxon>Streptosporangiales</taxon>
        <taxon>Streptosporangiaceae</taxon>
        <taxon>Nonomuraea</taxon>
    </lineage>
</organism>
<dbReference type="PANTHER" id="PTHR43744">
    <property type="entry name" value="ABC TRANSPORTER PERMEASE PROTEIN MG189-RELATED-RELATED"/>
    <property type="match status" value="1"/>
</dbReference>
<feature type="transmembrane region" description="Helical" evidence="7">
    <location>
        <begin position="137"/>
        <end position="156"/>
    </location>
</feature>
<dbReference type="Proteomes" id="UP001499843">
    <property type="component" value="Unassembled WGS sequence"/>
</dbReference>
<sequence>MKGRGKYLTAAVCVAVCTVMLMPLVMSVLASVKPTQEAAASPPTYFPHGLSFDSYVRLWNYQQGLPVYLANSLGTALLTIALTLLLAVPAAYGLARFPVPAKEVLFVVLLLALIIPYQALLTPMFLMFARIGLTNSLLGLAILHTAIQLPFSLYVLRNSFSAIPAELEEAAIMDGSSSWETLRWVFIPSAVPAIVTTALFAFITSWNEFLGALVMMSRGSSFTLPLILATSRTETSLGGTDWGMLQAGVTISIIPCVLFYFLLQRYYVSGLMSGAVK</sequence>
<feature type="transmembrane region" description="Helical" evidence="7">
    <location>
        <begin position="182"/>
        <end position="203"/>
    </location>
</feature>
<dbReference type="Pfam" id="PF00528">
    <property type="entry name" value="BPD_transp_1"/>
    <property type="match status" value="1"/>
</dbReference>
<feature type="transmembrane region" description="Helical" evidence="7">
    <location>
        <begin position="242"/>
        <end position="263"/>
    </location>
</feature>
<gene>
    <name evidence="9" type="ORF">GCM10009850_027250</name>
</gene>
<evidence type="ECO:0000256" key="2">
    <source>
        <dbReference type="ARBA" id="ARBA00022448"/>
    </source>
</evidence>
<dbReference type="SUPFAM" id="SSF161098">
    <property type="entry name" value="MetI-like"/>
    <property type="match status" value="1"/>
</dbReference>
<comment type="similarity">
    <text evidence="7">Belongs to the binding-protein-dependent transport system permease family.</text>
</comment>
<feature type="domain" description="ABC transmembrane type-1" evidence="8">
    <location>
        <begin position="69"/>
        <end position="263"/>
    </location>
</feature>
<evidence type="ECO:0000256" key="1">
    <source>
        <dbReference type="ARBA" id="ARBA00004651"/>
    </source>
</evidence>
<feature type="transmembrane region" description="Helical" evidence="7">
    <location>
        <begin position="68"/>
        <end position="92"/>
    </location>
</feature>
<comment type="caution">
    <text evidence="9">The sequence shown here is derived from an EMBL/GenBank/DDBJ whole genome shotgun (WGS) entry which is preliminary data.</text>
</comment>
<keyword evidence="6 7" id="KW-0472">Membrane</keyword>
<dbReference type="InterPro" id="IPR035906">
    <property type="entry name" value="MetI-like_sf"/>
</dbReference>
<evidence type="ECO:0000256" key="7">
    <source>
        <dbReference type="RuleBase" id="RU363032"/>
    </source>
</evidence>
<evidence type="ECO:0000259" key="8">
    <source>
        <dbReference type="PROSITE" id="PS50928"/>
    </source>
</evidence>
<dbReference type="CDD" id="cd06261">
    <property type="entry name" value="TM_PBP2"/>
    <property type="match status" value="1"/>
</dbReference>
<dbReference type="InterPro" id="IPR000515">
    <property type="entry name" value="MetI-like"/>
</dbReference>
<reference evidence="10" key="1">
    <citation type="journal article" date="2019" name="Int. J. Syst. Evol. Microbiol.">
        <title>The Global Catalogue of Microorganisms (GCM) 10K type strain sequencing project: providing services to taxonomists for standard genome sequencing and annotation.</title>
        <authorList>
            <consortium name="The Broad Institute Genomics Platform"/>
            <consortium name="The Broad Institute Genome Sequencing Center for Infectious Disease"/>
            <person name="Wu L."/>
            <person name="Ma J."/>
        </authorList>
    </citation>
    <scope>NUCLEOTIDE SEQUENCE [LARGE SCALE GENOMIC DNA]</scope>
    <source>
        <strain evidence="10">JCM 16114</strain>
    </source>
</reference>